<organism evidence="1 2">
    <name type="scientific">Stylosanthes scabra</name>
    <dbReference type="NCBI Taxonomy" id="79078"/>
    <lineage>
        <taxon>Eukaryota</taxon>
        <taxon>Viridiplantae</taxon>
        <taxon>Streptophyta</taxon>
        <taxon>Embryophyta</taxon>
        <taxon>Tracheophyta</taxon>
        <taxon>Spermatophyta</taxon>
        <taxon>Magnoliopsida</taxon>
        <taxon>eudicotyledons</taxon>
        <taxon>Gunneridae</taxon>
        <taxon>Pentapetalae</taxon>
        <taxon>rosids</taxon>
        <taxon>fabids</taxon>
        <taxon>Fabales</taxon>
        <taxon>Fabaceae</taxon>
        <taxon>Papilionoideae</taxon>
        <taxon>50 kb inversion clade</taxon>
        <taxon>dalbergioids sensu lato</taxon>
        <taxon>Dalbergieae</taxon>
        <taxon>Pterocarpus clade</taxon>
        <taxon>Stylosanthes</taxon>
    </lineage>
</organism>
<comment type="caution">
    <text evidence="1">The sequence shown here is derived from an EMBL/GenBank/DDBJ whole genome shotgun (WGS) entry which is preliminary data.</text>
</comment>
<reference evidence="1 2" key="1">
    <citation type="journal article" date="2023" name="Plants (Basel)">
        <title>Bridging the Gap: Combining Genomics and Transcriptomics Approaches to Understand Stylosanthes scabra, an Orphan Legume from the Brazilian Caatinga.</title>
        <authorList>
            <person name="Ferreira-Neto J.R.C."/>
            <person name="da Silva M.D."/>
            <person name="Binneck E."/>
            <person name="de Melo N.F."/>
            <person name="da Silva R.H."/>
            <person name="de Melo A.L.T.M."/>
            <person name="Pandolfi V."/>
            <person name="Bustamante F.O."/>
            <person name="Brasileiro-Vidal A.C."/>
            <person name="Benko-Iseppon A.M."/>
        </authorList>
    </citation>
    <scope>NUCLEOTIDE SEQUENCE [LARGE SCALE GENOMIC DNA]</scope>
    <source>
        <tissue evidence="1">Leaves</tissue>
    </source>
</reference>
<evidence type="ECO:0000313" key="1">
    <source>
        <dbReference type="EMBL" id="MED6174451.1"/>
    </source>
</evidence>
<evidence type="ECO:0000313" key="2">
    <source>
        <dbReference type="Proteomes" id="UP001341840"/>
    </source>
</evidence>
<proteinExistence type="predicted"/>
<dbReference type="Proteomes" id="UP001341840">
    <property type="component" value="Unassembled WGS sequence"/>
</dbReference>
<keyword evidence="2" id="KW-1185">Reference proteome</keyword>
<gene>
    <name evidence="1" type="ORF">PIB30_069110</name>
</gene>
<accession>A0ABU6VLI2</accession>
<sequence length="151" mass="17472">MTWIGQGWGNFINGNEDGGSGTRPTDTHFYPYMCAMGSHKSDRYFRDALRDTCHRTNHVCGRTAIEEVKHQTPHHKDLTLTSPHLIVPPYSPSIDVFHRLTSPRSASRSAPYRSKLRPPYTLPYWSSAEYLHLRESSSRQRAQNRYNGYYI</sequence>
<protein>
    <submittedName>
        <fullName evidence="1">Uncharacterized protein</fullName>
    </submittedName>
</protein>
<name>A0ABU6VLI2_9FABA</name>
<dbReference type="EMBL" id="JASCZI010151787">
    <property type="protein sequence ID" value="MED6174451.1"/>
    <property type="molecule type" value="Genomic_DNA"/>
</dbReference>